<name>A0A166JWV3_9AGAM</name>
<dbReference type="InterPro" id="IPR029071">
    <property type="entry name" value="Ubiquitin-like_domsf"/>
</dbReference>
<dbReference type="InterPro" id="IPR000626">
    <property type="entry name" value="Ubiquitin-like_dom"/>
</dbReference>
<feature type="domain" description="Ubiquitin-like" evidence="2">
    <location>
        <begin position="203"/>
        <end position="275"/>
    </location>
</feature>
<evidence type="ECO:0000313" key="3">
    <source>
        <dbReference type="EMBL" id="KZP21298.1"/>
    </source>
</evidence>
<dbReference type="PROSITE" id="PS50053">
    <property type="entry name" value="UBIQUITIN_2"/>
    <property type="match status" value="1"/>
</dbReference>
<dbReference type="SUPFAM" id="SSF54236">
    <property type="entry name" value="Ubiquitin-like"/>
    <property type="match status" value="1"/>
</dbReference>
<accession>A0A166JWV3</accession>
<dbReference type="Gene3D" id="3.10.20.90">
    <property type="entry name" value="Phosphatidylinositol 3-kinase Catalytic Subunit, Chain A, domain 1"/>
    <property type="match status" value="1"/>
</dbReference>
<dbReference type="Proteomes" id="UP000076532">
    <property type="component" value="Unassembled WGS sequence"/>
</dbReference>
<dbReference type="AlphaFoldDB" id="A0A166JWV3"/>
<organism evidence="3 4">
    <name type="scientific">Athelia psychrophila</name>
    <dbReference type="NCBI Taxonomy" id="1759441"/>
    <lineage>
        <taxon>Eukaryota</taxon>
        <taxon>Fungi</taxon>
        <taxon>Dikarya</taxon>
        <taxon>Basidiomycota</taxon>
        <taxon>Agaricomycotina</taxon>
        <taxon>Agaricomycetes</taxon>
        <taxon>Agaricomycetidae</taxon>
        <taxon>Atheliales</taxon>
        <taxon>Atheliaceae</taxon>
        <taxon>Athelia</taxon>
    </lineage>
</organism>
<protein>
    <recommendedName>
        <fullName evidence="2">Ubiquitin-like domain-containing protein</fullName>
    </recommendedName>
</protein>
<feature type="region of interest" description="Disordered" evidence="1">
    <location>
        <begin position="46"/>
        <end position="69"/>
    </location>
</feature>
<sequence>MDLHPHWLFALLAGIVKWIRDTFKALSRYARIKAALRAARTLTEAGKSKYDPEKGKRSEAVSKPAGLHTRAEGIQQMDELEEGPTEGVEHALLPQDSNVPSLAPSDDHLKQMVTENTASTDAIMDLGEHSESVLFVGTAECERRIPEEVEERGQIDSDASLAANDVLHIVPPSQVPTVALEFVREDGDEVVTPLEMQDDIVNVSIDDRIEDAEGSRIEVAGRLDQTLSSFKELLLSQHSFHCAERSLILIGRELKDDEQTLGDLGFVEGCTVHAVAAVQFSVTTLAGKGYKFALKATTLISDIRKLLREVDADVADQDNYAFSLDGVHSLRDSDMLWDLNIYSGTTLILKGRRLITLSIQYFGLASNFQERLGAKLDDEICIDDSASLEDLRVQILSMGFFNRQTKSTYLTGASNWVACARSRRRGWGTRTWWISL</sequence>
<dbReference type="OrthoDB" id="2332596at2759"/>
<evidence type="ECO:0000313" key="4">
    <source>
        <dbReference type="Proteomes" id="UP000076532"/>
    </source>
</evidence>
<dbReference type="EMBL" id="KV417548">
    <property type="protein sequence ID" value="KZP21298.1"/>
    <property type="molecule type" value="Genomic_DNA"/>
</dbReference>
<gene>
    <name evidence="3" type="ORF">FIBSPDRAFT_931724</name>
</gene>
<dbReference type="CDD" id="cd17039">
    <property type="entry name" value="Ubl_ubiquitin_like"/>
    <property type="match status" value="1"/>
</dbReference>
<feature type="compositionally biased region" description="Basic and acidic residues" evidence="1">
    <location>
        <begin position="46"/>
        <end position="60"/>
    </location>
</feature>
<dbReference type="SMART" id="SM00213">
    <property type="entry name" value="UBQ"/>
    <property type="match status" value="2"/>
</dbReference>
<evidence type="ECO:0000259" key="2">
    <source>
        <dbReference type="PROSITE" id="PS50053"/>
    </source>
</evidence>
<dbReference type="Pfam" id="PF00240">
    <property type="entry name" value="ubiquitin"/>
    <property type="match status" value="1"/>
</dbReference>
<proteinExistence type="predicted"/>
<evidence type="ECO:0000256" key="1">
    <source>
        <dbReference type="SAM" id="MobiDB-lite"/>
    </source>
</evidence>
<keyword evidence="4" id="KW-1185">Reference proteome</keyword>
<reference evidence="3 4" key="1">
    <citation type="journal article" date="2016" name="Mol. Biol. Evol.">
        <title>Comparative Genomics of Early-Diverging Mushroom-Forming Fungi Provides Insights into the Origins of Lignocellulose Decay Capabilities.</title>
        <authorList>
            <person name="Nagy L.G."/>
            <person name="Riley R."/>
            <person name="Tritt A."/>
            <person name="Adam C."/>
            <person name="Daum C."/>
            <person name="Floudas D."/>
            <person name="Sun H."/>
            <person name="Yadav J.S."/>
            <person name="Pangilinan J."/>
            <person name="Larsson K.H."/>
            <person name="Matsuura K."/>
            <person name="Barry K."/>
            <person name="Labutti K."/>
            <person name="Kuo R."/>
            <person name="Ohm R.A."/>
            <person name="Bhattacharya S.S."/>
            <person name="Shirouzu T."/>
            <person name="Yoshinaga Y."/>
            <person name="Martin F.M."/>
            <person name="Grigoriev I.V."/>
            <person name="Hibbett D.S."/>
        </authorList>
    </citation>
    <scope>NUCLEOTIDE SEQUENCE [LARGE SCALE GENOMIC DNA]</scope>
    <source>
        <strain evidence="3 4">CBS 109695</strain>
    </source>
</reference>